<dbReference type="RefSeq" id="WP_258117614.1">
    <property type="nucleotide sequence ID" value="NZ_CP062229.1"/>
</dbReference>
<reference evidence="1" key="1">
    <citation type="submission" date="2020-09" db="EMBL/GenBank/DDBJ databases">
        <title>Rhizobia associated with sainfoin plants.</title>
        <authorList>
            <person name="Asharfi S."/>
            <person name="Kuzmanovic N."/>
            <person name="Bunk B."/>
            <person name="Sproeer C."/>
            <person name="Becker M."/>
            <person name="Thuenen T."/>
        </authorList>
    </citation>
    <scope>NUCLEOTIDE SEQUENCE</scope>
    <source>
        <strain evidence="1">OM4</strain>
    </source>
</reference>
<keyword evidence="2" id="KW-1185">Reference proteome</keyword>
<dbReference type="SUPFAM" id="SSF50630">
    <property type="entry name" value="Acid proteases"/>
    <property type="match status" value="1"/>
</dbReference>
<evidence type="ECO:0008006" key="3">
    <source>
        <dbReference type="Google" id="ProtNLM"/>
    </source>
</evidence>
<dbReference type="Proteomes" id="UP001058098">
    <property type="component" value="Chromosome"/>
</dbReference>
<accession>A0ABY5QRU6</accession>
<sequence>MSGLRYHSWFRGVIVFPAFLGALLCHALSSSSAQELPLNIPLIKLEYPGTPQNIRMLYINILFLGYRKIAQPLLFDTGSSGMTIDCTVVLPTKMCSEKGIKIKKTFELDGLTVTTQKTVMHYGTYDEYGNVASARVIFGSADSAASTAVSIPFLIRYKEVRRSTGEVVGGPLWPKGIFGVSPLGGGGPNQMLKSPLNSVSAGNGLRQGYFLSPIGTDWKVCTNEDLNCPQIDALHIGLSDSVKKDFKIKKWERASKNYNFPTTEACIFWGKKPICRPTLYDTGNSTIMVAGGPPKKPGLSLDTGVNVTVTSPNHDEWRFTTTYKPEVEFVPQIEHHIIGVRYFETNSLLFDLESKEIGFRIGK</sequence>
<name>A0ABY5QRU6_9HYPH</name>
<evidence type="ECO:0000313" key="1">
    <source>
        <dbReference type="EMBL" id="UVC13654.1"/>
    </source>
</evidence>
<proteinExistence type="predicted"/>
<organism evidence="1 2">
    <name type="scientific">Mesorhizobium onobrychidis</name>
    <dbReference type="NCBI Taxonomy" id="2775404"/>
    <lineage>
        <taxon>Bacteria</taxon>
        <taxon>Pseudomonadati</taxon>
        <taxon>Pseudomonadota</taxon>
        <taxon>Alphaproteobacteria</taxon>
        <taxon>Hyphomicrobiales</taxon>
        <taxon>Phyllobacteriaceae</taxon>
        <taxon>Mesorhizobium</taxon>
    </lineage>
</organism>
<protein>
    <recommendedName>
        <fullName evidence="3">Peptidase A1 domain-containing protein</fullName>
    </recommendedName>
</protein>
<gene>
    <name evidence="1" type="ORF">IHQ72_23465</name>
</gene>
<evidence type="ECO:0000313" key="2">
    <source>
        <dbReference type="Proteomes" id="UP001058098"/>
    </source>
</evidence>
<dbReference type="InterPro" id="IPR021109">
    <property type="entry name" value="Peptidase_aspartic_dom_sf"/>
</dbReference>
<dbReference type="EMBL" id="CP062229">
    <property type="protein sequence ID" value="UVC13654.1"/>
    <property type="molecule type" value="Genomic_DNA"/>
</dbReference>